<organism evidence="1 2">
    <name type="scientific">Gymnopus androsaceus JB14</name>
    <dbReference type="NCBI Taxonomy" id="1447944"/>
    <lineage>
        <taxon>Eukaryota</taxon>
        <taxon>Fungi</taxon>
        <taxon>Dikarya</taxon>
        <taxon>Basidiomycota</taxon>
        <taxon>Agaricomycotina</taxon>
        <taxon>Agaricomycetes</taxon>
        <taxon>Agaricomycetidae</taxon>
        <taxon>Agaricales</taxon>
        <taxon>Marasmiineae</taxon>
        <taxon>Omphalotaceae</taxon>
        <taxon>Gymnopus</taxon>
    </lineage>
</organism>
<accession>A0A6A4H8Q5</accession>
<protein>
    <submittedName>
        <fullName evidence="1">Uncharacterized protein</fullName>
    </submittedName>
</protein>
<name>A0A6A4H8Q5_9AGAR</name>
<gene>
    <name evidence="1" type="ORF">BT96DRAFT_186445</name>
</gene>
<proteinExistence type="predicted"/>
<reference evidence="1" key="1">
    <citation type="journal article" date="2019" name="Environ. Microbiol.">
        <title>Fungal ecological strategies reflected in gene transcription - a case study of two litter decomposers.</title>
        <authorList>
            <person name="Barbi F."/>
            <person name="Kohler A."/>
            <person name="Barry K."/>
            <person name="Baskaran P."/>
            <person name="Daum C."/>
            <person name="Fauchery L."/>
            <person name="Ihrmark K."/>
            <person name="Kuo A."/>
            <person name="LaButti K."/>
            <person name="Lipzen A."/>
            <person name="Morin E."/>
            <person name="Grigoriev I.V."/>
            <person name="Henrissat B."/>
            <person name="Lindahl B."/>
            <person name="Martin F."/>
        </authorList>
    </citation>
    <scope>NUCLEOTIDE SEQUENCE</scope>
    <source>
        <strain evidence="1">JB14</strain>
    </source>
</reference>
<evidence type="ECO:0000313" key="1">
    <source>
        <dbReference type="EMBL" id="KAE9394461.1"/>
    </source>
</evidence>
<evidence type="ECO:0000313" key="2">
    <source>
        <dbReference type="Proteomes" id="UP000799118"/>
    </source>
</evidence>
<dbReference type="AlphaFoldDB" id="A0A6A4H8Q5"/>
<sequence length="155" mass="17960">MALERILAQFSRLSSPLNSQLTTTAFDFDSKFKKGYAIKHISSMAAENEFRSHIHRLPLCPLNRRRLWSRPKRSAHCRSKSSQGILRNGEANTLGFMQRSLLRLLRLRRPLVSQELGEQALDLRVDVKVEVLVELYLMVKLVLTLVGGCRCRRWR</sequence>
<keyword evidence="2" id="KW-1185">Reference proteome</keyword>
<dbReference type="Proteomes" id="UP000799118">
    <property type="component" value="Unassembled WGS sequence"/>
</dbReference>
<dbReference type="EMBL" id="ML769549">
    <property type="protein sequence ID" value="KAE9394461.1"/>
    <property type="molecule type" value="Genomic_DNA"/>
</dbReference>